<keyword evidence="4" id="KW-0812">Transmembrane</keyword>
<keyword evidence="4" id="KW-0472">Membrane</keyword>
<feature type="transmembrane region" description="Helical" evidence="4">
    <location>
        <begin position="276"/>
        <end position="294"/>
    </location>
</feature>
<evidence type="ECO:0000256" key="1">
    <source>
        <dbReference type="ARBA" id="ARBA00023015"/>
    </source>
</evidence>
<keyword evidence="5" id="KW-0732">Signal</keyword>
<dbReference type="InterPro" id="IPR018060">
    <property type="entry name" value="HTH_AraC"/>
</dbReference>
<dbReference type="InterPro" id="IPR009057">
    <property type="entry name" value="Homeodomain-like_sf"/>
</dbReference>
<feature type="transmembrane region" description="Helical" evidence="4">
    <location>
        <begin position="169"/>
        <end position="189"/>
    </location>
</feature>
<dbReference type="EMBL" id="JBHLTQ010000001">
    <property type="protein sequence ID" value="MFC0603895.1"/>
    <property type="molecule type" value="Genomic_DNA"/>
</dbReference>
<keyword evidence="3" id="KW-0804">Transcription</keyword>
<proteinExistence type="predicted"/>
<reference evidence="7 8" key="1">
    <citation type="submission" date="2024-09" db="EMBL/GenBank/DDBJ databases">
        <authorList>
            <person name="Sun Q."/>
            <person name="Mori K."/>
        </authorList>
    </citation>
    <scope>NUCLEOTIDE SEQUENCE [LARGE SCALE GENOMIC DNA]</scope>
    <source>
        <strain evidence="7 8">NCAIM B.02481</strain>
    </source>
</reference>
<dbReference type="SMART" id="SM00342">
    <property type="entry name" value="HTH_ARAC"/>
    <property type="match status" value="1"/>
</dbReference>
<dbReference type="PANTHER" id="PTHR43280">
    <property type="entry name" value="ARAC-FAMILY TRANSCRIPTIONAL REGULATOR"/>
    <property type="match status" value="1"/>
</dbReference>
<feature type="domain" description="HTH araC/xylS-type" evidence="6">
    <location>
        <begin position="402"/>
        <end position="506"/>
    </location>
</feature>
<dbReference type="PANTHER" id="PTHR43280:SF29">
    <property type="entry name" value="ARAC-FAMILY TRANSCRIPTIONAL REGULATOR"/>
    <property type="match status" value="1"/>
</dbReference>
<comment type="caution">
    <text evidence="7">The sequence shown here is derived from an EMBL/GenBank/DDBJ whole genome shotgun (WGS) entry which is preliminary data.</text>
</comment>
<keyword evidence="4" id="KW-1133">Transmembrane helix</keyword>
<feature type="signal peptide" evidence="5">
    <location>
        <begin position="1"/>
        <end position="22"/>
    </location>
</feature>
<evidence type="ECO:0000256" key="5">
    <source>
        <dbReference type="SAM" id="SignalP"/>
    </source>
</evidence>
<organism evidence="7 8">
    <name type="scientific">Winogradskyella pulchriflava</name>
    <dbReference type="NCBI Taxonomy" id="1110688"/>
    <lineage>
        <taxon>Bacteria</taxon>
        <taxon>Pseudomonadati</taxon>
        <taxon>Bacteroidota</taxon>
        <taxon>Flavobacteriia</taxon>
        <taxon>Flavobacteriales</taxon>
        <taxon>Flavobacteriaceae</taxon>
        <taxon>Winogradskyella</taxon>
    </lineage>
</organism>
<evidence type="ECO:0000313" key="8">
    <source>
        <dbReference type="Proteomes" id="UP001589832"/>
    </source>
</evidence>
<sequence>MASSKHVSMFFILLFFFYKSNATVNEKTDPKINFEVLSNAGLDSILQIQKVHDSLTRKDLIKVNESLLSNGTNDSAFVNKTLAILYSEDNNASKAAKHIKKYIRSTKDLSILSDHVFSDIKDQKPYNDLVKKYKPHFNFLALIHALTGIIGIFIVLVLVAKKNLDRTSVLLIGAFVLFHSLFMIHISLYVSNYHLKIPHTFYVSTPFSFLYGPLLYFYFKRVVQNYNLAVKDLLHLAPTVLLILWLTPYYMLDSTEKFYLLLDDTQDVLLSTKRLVLLKALSLSLYAVAIYNVYKNKKQNNKENIEIKSRAIWERNIMIIFVCYTFAYILHGFVVMRVIEYEPFEYLKAILMIGMIFYIALMSGLRPEIIMNANGNNNSNNKLPIKYEKSNLTLSFSSELKEQLFELLLEDKVYKNNSLSLEMLAEMLGTTRHNTSQVINEHFDMSFYDLINYYRIMEAVDIFDSDQKRNLNIIEVAYEVGYNNKVTFNKAFKKYMNQTPSTYIRSLYLV</sequence>
<dbReference type="Proteomes" id="UP001589832">
    <property type="component" value="Unassembled WGS sequence"/>
</dbReference>
<keyword evidence="2" id="KW-0238">DNA-binding</keyword>
<name>A0ABV6Q6I6_9FLAO</name>
<feature type="transmembrane region" description="Helical" evidence="4">
    <location>
        <begin position="201"/>
        <end position="219"/>
    </location>
</feature>
<evidence type="ECO:0000256" key="4">
    <source>
        <dbReference type="SAM" id="Phobius"/>
    </source>
</evidence>
<accession>A0ABV6Q6I6</accession>
<feature type="chain" id="PRO_5046830524" evidence="5">
    <location>
        <begin position="23"/>
        <end position="510"/>
    </location>
</feature>
<gene>
    <name evidence="7" type="ORF">ACFFGA_04975</name>
</gene>
<feature type="transmembrane region" description="Helical" evidence="4">
    <location>
        <begin position="315"/>
        <end position="334"/>
    </location>
</feature>
<evidence type="ECO:0000256" key="3">
    <source>
        <dbReference type="ARBA" id="ARBA00023163"/>
    </source>
</evidence>
<evidence type="ECO:0000259" key="6">
    <source>
        <dbReference type="PROSITE" id="PS01124"/>
    </source>
</evidence>
<dbReference type="Gene3D" id="1.10.10.60">
    <property type="entry name" value="Homeodomain-like"/>
    <property type="match status" value="2"/>
</dbReference>
<protein>
    <submittedName>
        <fullName evidence="7">Helix-turn-helix domain-containing protein</fullName>
    </submittedName>
</protein>
<feature type="transmembrane region" description="Helical" evidence="4">
    <location>
        <begin position="346"/>
        <end position="365"/>
    </location>
</feature>
<dbReference type="SUPFAM" id="SSF46689">
    <property type="entry name" value="Homeodomain-like"/>
    <property type="match status" value="1"/>
</dbReference>
<feature type="transmembrane region" description="Helical" evidence="4">
    <location>
        <begin position="139"/>
        <end position="160"/>
    </location>
</feature>
<feature type="transmembrane region" description="Helical" evidence="4">
    <location>
        <begin position="233"/>
        <end position="252"/>
    </location>
</feature>
<dbReference type="RefSeq" id="WP_386060506.1">
    <property type="nucleotide sequence ID" value="NZ_JBHLTQ010000001.1"/>
</dbReference>
<keyword evidence="8" id="KW-1185">Reference proteome</keyword>
<keyword evidence="1" id="KW-0805">Transcription regulation</keyword>
<evidence type="ECO:0000256" key="2">
    <source>
        <dbReference type="ARBA" id="ARBA00023125"/>
    </source>
</evidence>
<dbReference type="PROSITE" id="PS01124">
    <property type="entry name" value="HTH_ARAC_FAMILY_2"/>
    <property type="match status" value="1"/>
</dbReference>
<dbReference type="Pfam" id="PF12833">
    <property type="entry name" value="HTH_18"/>
    <property type="match status" value="1"/>
</dbReference>
<evidence type="ECO:0000313" key="7">
    <source>
        <dbReference type="EMBL" id="MFC0603895.1"/>
    </source>
</evidence>